<organism evidence="4 5">
    <name type="scientific">Vibrio harveyi</name>
    <name type="common">Beneckea harveyi</name>
    <dbReference type="NCBI Taxonomy" id="669"/>
    <lineage>
        <taxon>Bacteria</taxon>
        <taxon>Pseudomonadati</taxon>
        <taxon>Pseudomonadota</taxon>
        <taxon>Gammaproteobacteria</taxon>
        <taxon>Vibrionales</taxon>
        <taxon>Vibrionaceae</taxon>
        <taxon>Vibrio</taxon>
    </lineage>
</organism>
<dbReference type="GO" id="GO:0004567">
    <property type="term" value="F:beta-mannosidase activity"/>
    <property type="evidence" value="ECO:0007669"/>
    <property type="project" value="TreeGrafter"/>
</dbReference>
<dbReference type="PANTHER" id="PTHR43730:SF1">
    <property type="entry name" value="BETA-MANNOSIDASE"/>
    <property type="match status" value="1"/>
</dbReference>
<feature type="non-terminal residue" evidence="4">
    <location>
        <position position="90"/>
    </location>
</feature>
<dbReference type="PANTHER" id="PTHR43730">
    <property type="entry name" value="BETA-MANNOSIDASE"/>
    <property type="match status" value="1"/>
</dbReference>
<proteinExistence type="predicted"/>
<keyword evidence="2" id="KW-0326">Glycosidase</keyword>
<evidence type="ECO:0000256" key="2">
    <source>
        <dbReference type="ARBA" id="ARBA00023295"/>
    </source>
</evidence>
<gene>
    <name evidence="4" type="ORF">VCHENC02_2779A</name>
</gene>
<evidence type="ECO:0000256" key="1">
    <source>
        <dbReference type="ARBA" id="ARBA00022801"/>
    </source>
</evidence>
<protein>
    <recommendedName>
        <fullName evidence="3">Beta-mannosidase-like galactose-binding domain-containing protein</fullName>
    </recommendedName>
</protein>
<dbReference type="SUPFAM" id="SSF49785">
    <property type="entry name" value="Galactose-binding domain-like"/>
    <property type="match status" value="1"/>
</dbReference>
<comment type="caution">
    <text evidence="4">The sequence shown here is derived from an EMBL/GenBank/DDBJ whole genome shotgun (WGS) entry which is preliminary data.</text>
</comment>
<keyword evidence="1" id="KW-0378">Hydrolase</keyword>
<accession>A0A454CYZ0</accession>
<dbReference type="InterPro" id="IPR050887">
    <property type="entry name" value="Beta-mannosidase_GH2"/>
</dbReference>
<evidence type="ECO:0000313" key="4">
    <source>
        <dbReference type="EMBL" id="EKM31588.1"/>
    </source>
</evidence>
<dbReference type="Proteomes" id="UP000008367">
    <property type="component" value="Unassembled WGS sequence"/>
</dbReference>
<dbReference type="AlphaFoldDB" id="A0A454CYZ0"/>
<dbReference type="InterPro" id="IPR008979">
    <property type="entry name" value="Galactose-bd-like_sf"/>
</dbReference>
<dbReference type="EMBL" id="AJSR01001127">
    <property type="protein sequence ID" value="EKM31588.1"/>
    <property type="molecule type" value="Genomic_DNA"/>
</dbReference>
<dbReference type="Pfam" id="PF22666">
    <property type="entry name" value="Glyco_hydro_2_N2"/>
    <property type="match status" value="1"/>
</dbReference>
<sequence length="90" mass="10354">MAHVELNGMWQLTSPQHPDIDIPMTLPGDNVFALLQAELIPNPYFADNEAKVRWIETCDWHISRQFDVDDAVLFAKQVWMTLTRVDTLAT</sequence>
<dbReference type="GO" id="GO:0006516">
    <property type="term" value="P:glycoprotein catabolic process"/>
    <property type="evidence" value="ECO:0007669"/>
    <property type="project" value="TreeGrafter"/>
</dbReference>
<evidence type="ECO:0000313" key="5">
    <source>
        <dbReference type="Proteomes" id="UP000008367"/>
    </source>
</evidence>
<feature type="domain" description="Beta-mannosidase-like galactose-binding" evidence="3">
    <location>
        <begin position="10"/>
        <end position="90"/>
    </location>
</feature>
<dbReference type="InterPro" id="IPR054593">
    <property type="entry name" value="Beta-mannosidase-like_N2"/>
</dbReference>
<name>A0A454CYZ0_VIBHA</name>
<evidence type="ECO:0000259" key="3">
    <source>
        <dbReference type="Pfam" id="PF22666"/>
    </source>
</evidence>
<dbReference type="Gene3D" id="2.60.120.260">
    <property type="entry name" value="Galactose-binding domain-like"/>
    <property type="match status" value="1"/>
</dbReference>
<reference evidence="4 5" key="1">
    <citation type="submission" date="2012-10" db="EMBL/GenBank/DDBJ databases">
        <title>Genome sequence of Vibrio Cholerae HENC-02.</title>
        <authorList>
            <person name="Eppinger M."/>
            <person name="Hasan N.A."/>
            <person name="Sengamalay N."/>
            <person name="Hine E."/>
            <person name="Su Q."/>
            <person name="Daugherty S.C."/>
            <person name="Young S."/>
            <person name="Sadzewicz L."/>
            <person name="Tallon L."/>
            <person name="Cebula T.A."/>
            <person name="Ravel J."/>
            <person name="Colwell R.R."/>
        </authorList>
    </citation>
    <scope>NUCLEOTIDE SEQUENCE [LARGE SCALE GENOMIC DNA]</scope>
    <source>
        <strain evidence="4 5">HENC-02</strain>
    </source>
</reference>